<dbReference type="OrthoDB" id="2935572at2759"/>
<dbReference type="InterPro" id="IPR012677">
    <property type="entry name" value="Nucleotide-bd_a/b_plait_sf"/>
</dbReference>
<dbReference type="Gene3D" id="3.30.70.330">
    <property type="match status" value="2"/>
</dbReference>
<proteinExistence type="predicted"/>
<accession>A0A232LNC0</accession>
<dbReference type="AlphaFoldDB" id="A0A232LNC0"/>
<sequence>MSSSVAVERSYIEPLSQRHLSSLHSFGMARLDLPSLSYEEKKFSPQQIKPPLDAETVTISKLEYERLICTCLHFNNLKESLLKGGVSQETLDVLIYGSIPSPESYNRNNTPSSAASTTNSRPQRPTFASRDPRDDTKKSNETAPRETPLPKPPAPQRTFSNDDSLDVDNSSSDERTDGRASLQPEQSSPAPLGQHTVVIRGFPERASYSDILEVVRGGALFQIFLRSRDRMASVSFVHSSAAQEFVNHAKRHDIYVQGKRVEISWSERQFYLPAYVKAKVDIGASRNLMICGVNPNISEVIIRRDLEHIHNLIIVDVQFSQGTAYISTNSIQNAMFARSCMMSRLMYKGMKINHYPDECAEPLPKVHSISRKDNPPPTKKVERLTNRFQMLYMDGSGDSDDDENNAVANCQFFDNNINWEKGSIAV</sequence>
<reference evidence="2 3" key="1">
    <citation type="journal article" date="2015" name="Environ. Microbiol.">
        <title>Metagenome sequence of Elaphomyces granulatus from sporocarp tissue reveals Ascomycota ectomycorrhizal fingerprints of genome expansion and a Proteobacteria-rich microbiome.</title>
        <authorList>
            <person name="Quandt C.A."/>
            <person name="Kohler A."/>
            <person name="Hesse C.N."/>
            <person name="Sharpton T.J."/>
            <person name="Martin F."/>
            <person name="Spatafora J.W."/>
        </authorList>
    </citation>
    <scope>NUCLEOTIDE SEQUENCE [LARGE SCALE GENOMIC DNA]</scope>
    <source>
        <strain evidence="2 3">OSC145934</strain>
    </source>
</reference>
<evidence type="ECO:0000313" key="3">
    <source>
        <dbReference type="Proteomes" id="UP000243515"/>
    </source>
</evidence>
<feature type="compositionally biased region" description="Basic and acidic residues" evidence="1">
    <location>
        <begin position="130"/>
        <end position="144"/>
    </location>
</feature>
<evidence type="ECO:0000256" key="1">
    <source>
        <dbReference type="SAM" id="MobiDB-lite"/>
    </source>
</evidence>
<evidence type="ECO:0000313" key="2">
    <source>
        <dbReference type="EMBL" id="OXV05594.1"/>
    </source>
</evidence>
<comment type="caution">
    <text evidence="2">The sequence shown here is derived from an EMBL/GenBank/DDBJ whole genome shotgun (WGS) entry which is preliminary data.</text>
</comment>
<dbReference type="Proteomes" id="UP000243515">
    <property type="component" value="Unassembled WGS sequence"/>
</dbReference>
<evidence type="ECO:0008006" key="4">
    <source>
        <dbReference type="Google" id="ProtNLM"/>
    </source>
</evidence>
<feature type="compositionally biased region" description="Low complexity" evidence="1">
    <location>
        <begin position="106"/>
        <end position="122"/>
    </location>
</feature>
<dbReference type="SUPFAM" id="SSF54928">
    <property type="entry name" value="RNA-binding domain, RBD"/>
    <property type="match status" value="1"/>
</dbReference>
<feature type="region of interest" description="Disordered" evidence="1">
    <location>
        <begin position="98"/>
        <end position="194"/>
    </location>
</feature>
<keyword evidence="3" id="KW-1185">Reference proteome</keyword>
<gene>
    <name evidence="2" type="ORF">Egran_06638</name>
</gene>
<name>A0A232LNC0_9EURO</name>
<dbReference type="CDD" id="cd12261">
    <property type="entry name" value="RRM1_3_MRN1"/>
    <property type="match status" value="1"/>
</dbReference>
<protein>
    <recommendedName>
        <fullName evidence="4">RRM domain-containing protein</fullName>
    </recommendedName>
</protein>
<dbReference type="GO" id="GO:0003676">
    <property type="term" value="F:nucleic acid binding"/>
    <property type="evidence" value="ECO:0007669"/>
    <property type="project" value="InterPro"/>
</dbReference>
<dbReference type="InterPro" id="IPR035979">
    <property type="entry name" value="RBD_domain_sf"/>
</dbReference>
<dbReference type="EMBL" id="NPHW01006712">
    <property type="protein sequence ID" value="OXV05594.1"/>
    <property type="molecule type" value="Genomic_DNA"/>
</dbReference>
<organism evidence="2 3">
    <name type="scientific">Elaphomyces granulatus</name>
    <dbReference type="NCBI Taxonomy" id="519963"/>
    <lineage>
        <taxon>Eukaryota</taxon>
        <taxon>Fungi</taxon>
        <taxon>Dikarya</taxon>
        <taxon>Ascomycota</taxon>
        <taxon>Pezizomycotina</taxon>
        <taxon>Eurotiomycetes</taxon>
        <taxon>Eurotiomycetidae</taxon>
        <taxon>Eurotiales</taxon>
        <taxon>Elaphomycetaceae</taxon>
        <taxon>Elaphomyces</taxon>
    </lineage>
</organism>